<dbReference type="EMBL" id="PP847201">
    <property type="protein sequence ID" value="XBY85824.1"/>
    <property type="molecule type" value="Genomic_DNA"/>
</dbReference>
<organism evidence="1">
    <name type="scientific">Iridovirus sp</name>
    <dbReference type="NCBI Taxonomy" id="135728"/>
    <lineage>
        <taxon>Viruses</taxon>
        <taxon>Varidnaviria</taxon>
        <taxon>Bamfordvirae</taxon>
        <taxon>Nucleocytoviricota</taxon>
        <taxon>Megaviricetes</taxon>
        <taxon>Pimascovirales</taxon>
        <taxon>Pimascovirales incertae sedis</taxon>
        <taxon>Iridoviridae</taxon>
        <taxon>Betairidovirinae</taxon>
        <taxon>Iridovirus</taxon>
    </lineage>
</organism>
<proteinExistence type="predicted"/>
<sequence>MIPWKYMHLVCWELWLHKYHLRSIRNHHVYVINLVWQNKQLVTYHHTMLKVIIQQELWIMFKDH</sequence>
<name>A0AAU7YBT5_9VIRU</name>
<protein>
    <submittedName>
        <fullName evidence="1">Uncharacterized protein</fullName>
    </submittedName>
</protein>
<reference evidence="1" key="1">
    <citation type="submission" date="2024-05" db="EMBL/GenBank/DDBJ databases">
        <title>Complete genomes of an iridovirus, and two densoviruses identified in lab reared social spiders in California, USA.</title>
        <authorList>
            <person name="Millerwise S."/>
            <person name="Lund M.C."/>
            <person name="Schmidlin K."/>
            <person name="Kraberger S."/>
            <person name="Harrison J."/>
            <person name="Cease A."/>
            <person name="Pinter-Wollman N."/>
            <person name="Varsani A."/>
        </authorList>
    </citation>
    <scope>NUCLEOTIDE SEQUENCE</scope>
    <source>
        <strain evidence="1">SocP20</strain>
    </source>
</reference>
<evidence type="ECO:0000313" key="1">
    <source>
        <dbReference type="EMBL" id="XBY85824.1"/>
    </source>
</evidence>
<accession>A0AAU7YBT5</accession>